<dbReference type="Gene3D" id="3.40.50.150">
    <property type="entry name" value="Vaccinia Virus protein VP39"/>
    <property type="match status" value="1"/>
</dbReference>
<reference evidence="5 6" key="1">
    <citation type="journal article" date="2011" name="J. Bacteriol.">
        <title>Complete genome sequence of the haloaromatic acid-degrading bacterium Achromobacter xylosoxidans A8.</title>
        <authorList>
            <person name="Strnad H."/>
            <person name="Ridl J."/>
            <person name="Paces J."/>
            <person name="Kolar M."/>
            <person name="Vlcek C."/>
            <person name="Paces V."/>
        </authorList>
    </citation>
    <scope>NUCLEOTIDE SEQUENCE [LARGE SCALE GENOMIC DNA]</scope>
    <source>
        <strain evidence="5 6">A8</strain>
    </source>
</reference>
<dbReference type="InterPro" id="IPR025714">
    <property type="entry name" value="Methyltranfer_dom"/>
</dbReference>
<proteinExistence type="predicted"/>
<keyword evidence="3" id="KW-0949">S-adenosyl-L-methionine</keyword>
<dbReference type="STRING" id="762376.AXYL_03179"/>
<evidence type="ECO:0000256" key="1">
    <source>
        <dbReference type="ARBA" id="ARBA00022603"/>
    </source>
</evidence>
<dbReference type="Proteomes" id="UP000006876">
    <property type="component" value="Chromosome"/>
</dbReference>
<dbReference type="GO" id="GO:0016279">
    <property type="term" value="F:protein-lysine N-methyltransferase activity"/>
    <property type="evidence" value="ECO:0007669"/>
    <property type="project" value="InterPro"/>
</dbReference>
<dbReference type="PANTHER" id="PTHR13610">
    <property type="entry name" value="METHYLTRANSFERASE DOMAIN-CONTAINING PROTEIN"/>
    <property type="match status" value="1"/>
</dbReference>
<dbReference type="EMBL" id="CP002287">
    <property type="protein sequence ID" value="ADP16499.1"/>
    <property type="molecule type" value="Genomic_DNA"/>
</dbReference>
<sequence>MFPGTAAKQGSSIRMPYLQGAHIMQIAISSFRPVARANPPRLRGALLASAMALALACVPPAAHSASAAAQSAEQKEYVPDVGQDGKDVIWVPTPQALVDTMLDMAKVTPKDRLMDLGSGDGRTVITAAQRGLTAQGIEYNPDLVELSRRNAERAGVADRATFVTADLFATDLSRADVITMFLLSTINEKLRPRLLELAPGTRIVSNSFRMGDWEPDAEETIRQDCSTYCTALLWIVPAKVAGNWEVDGQPLQLEQRYQRLSGKLGSAPISEARLNGSEISFVANGVRYTGTVNGKQMSGSAAGRGNWSAKRV</sequence>
<dbReference type="PANTHER" id="PTHR13610:SF11">
    <property type="entry name" value="METHYLTRANSFERASE DOMAIN-CONTAINING PROTEIN"/>
    <property type="match status" value="1"/>
</dbReference>
<feature type="domain" description="Methyltransferase" evidence="4">
    <location>
        <begin position="110"/>
        <end position="229"/>
    </location>
</feature>
<evidence type="ECO:0000313" key="6">
    <source>
        <dbReference type="Proteomes" id="UP000006876"/>
    </source>
</evidence>
<accession>E3HFP3</accession>
<evidence type="ECO:0000313" key="5">
    <source>
        <dbReference type="EMBL" id="ADP16499.1"/>
    </source>
</evidence>
<dbReference type="HOGENOM" id="CLU_068443_0_1_4"/>
<dbReference type="GO" id="GO:0032259">
    <property type="term" value="P:methylation"/>
    <property type="evidence" value="ECO:0007669"/>
    <property type="project" value="UniProtKB-KW"/>
</dbReference>
<dbReference type="KEGG" id="axy:AXYL_03179"/>
<name>E3HFP3_ACHXA</name>
<dbReference type="SUPFAM" id="SSF53335">
    <property type="entry name" value="S-adenosyl-L-methionine-dependent methyltransferases"/>
    <property type="match status" value="1"/>
</dbReference>
<dbReference type="CDD" id="cd02440">
    <property type="entry name" value="AdoMet_MTases"/>
    <property type="match status" value="1"/>
</dbReference>
<dbReference type="Pfam" id="PF13847">
    <property type="entry name" value="Methyltransf_31"/>
    <property type="match status" value="1"/>
</dbReference>
<dbReference type="eggNOG" id="COG2242">
    <property type="taxonomic scope" value="Bacteria"/>
</dbReference>
<evidence type="ECO:0000256" key="2">
    <source>
        <dbReference type="ARBA" id="ARBA00022679"/>
    </source>
</evidence>
<dbReference type="AlphaFoldDB" id="E3HFP3"/>
<dbReference type="InterPro" id="IPR026170">
    <property type="entry name" value="FAM173A/B"/>
</dbReference>
<keyword evidence="1 5" id="KW-0489">Methyltransferase</keyword>
<evidence type="ECO:0000259" key="4">
    <source>
        <dbReference type="Pfam" id="PF13847"/>
    </source>
</evidence>
<keyword evidence="2" id="KW-0808">Transferase</keyword>
<dbReference type="InterPro" id="IPR029063">
    <property type="entry name" value="SAM-dependent_MTases_sf"/>
</dbReference>
<gene>
    <name evidence="5" type="ordered locus">AXYL_03179</name>
</gene>
<evidence type="ECO:0000256" key="3">
    <source>
        <dbReference type="ARBA" id="ARBA00022691"/>
    </source>
</evidence>
<organism evidence="5 6">
    <name type="scientific">Achromobacter xylosoxidans (strain A8)</name>
    <dbReference type="NCBI Taxonomy" id="762376"/>
    <lineage>
        <taxon>Bacteria</taxon>
        <taxon>Pseudomonadati</taxon>
        <taxon>Pseudomonadota</taxon>
        <taxon>Betaproteobacteria</taxon>
        <taxon>Burkholderiales</taxon>
        <taxon>Alcaligenaceae</taxon>
        <taxon>Achromobacter</taxon>
    </lineage>
</organism>
<protein>
    <submittedName>
        <fullName evidence="5">RNA methylase family UPF0020 family protein</fullName>
    </submittedName>
</protein>